<dbReference type="OrthoDB" id="547291at2759"/>
<dbReference type="GO" id="GO:0005615">
    <property type="term" value="C:extracellular space"/>
    <property type="evidence" value="ECO:0007669"/>
    <property type="project" value="TreeGrafter"/>
</dbReference>
<dbReference type="AlphaFoldDB" id="A0A3S5BW90"/>
<gene>
    <name evidence="1" type="ORF">PXEA_LOCUS14808</name>
</gene>
<evidence type="ECO:0000313" key="1">
    <source>
        <dbReference type="EMBL" id="VEL21368.1"/>
    </source>
</evidence>
<evidence type="ECO:0000313" key="2">
    <source>
        <dbReference type="Proteomes" id="UP000784294"/>
    </source>
</evidence>
<comment type="caution">
    <text evidence="1">The sequence shown here is derived from an EMBL/GenBank/DDBJ whole genome shotgun (WGS) entry which is preliminary data.</text>
</comment>
<dbReference type="PANTHER" id="PTHR45817">
    <property type="entry name" value="LYSYL OXIDASE-LIKE-RELATED"/>
    <property type="match status" value="1"/>
</dbReference>
<dbReference type="Proteomes" id="UP000784294">
    <property type="component" value="Unassembled WGS sequence"/>
</dbReference>
<accession>A0A3S5BW90</accession>
<dbReference type="GO" id="GO:0004720">
    <property type="term" value="F:protein-lysine 6-oxidase activity"/>
    <property type="evidence" value="ECO:0007669"/>
    <property type="project" value="TreeGrafter"/>
</dbReference>
<dbReference type="EMBL" id="CAAALY010050921">
    <property type="protein sequence ID" value="VEL21368.1"/>
    <property type="molecule type" value="Genomic_DNA"/>
</dbReference>
<dbReference type="InterPro" id="IPR001695">
    <property type="entry name" value="Lysyl_oxidase"/>
</dbReference>
<dbReference type="InterPro" id="IPR050912">
    <property type="entry name" value="LOX-like_protein"/>
</dbReference>
<protein>
    <submittedName>
        <fullName evidence="1">Uncharacterized protein</fullName>
    </submittedName>
</protein>
<dbReference type="PANTHER" id="PTHR45817:SF4">
    <property type="entry name" value="LYSYL OXIDASE-LIKE-RELATED"/>
    <property type="match status" value="1"/>
</dbReference>
<reference evidence="1" key="1">
    <citation type="submission" date="2018-11" db="EMBL/GenBank/DDBJ databases">
        <authorList>
            <consortium name="Pathogen Informatics"/>
        </authorList>
    </citation>
    <scope>NUCLEOTIDE SEQUENCE</scope>
</reference>
<name>A0A3S5BW90_9PLAT</name>
<dbReference type="Pfam" id="PF01186">
    <property type="entry name" value="Lysyl_oxidase"/>
    <property type="match status" value="1"/>
</dbReference>
<dbReference type="GO" id="GO:0005507">
    <property type="term" value="F:copper ion binding"/>
    <property type="evidence" value="ECO:0007669"/>
    <property type="project" value="InterPro"/>
</dbReference>
<keyword evidence="2" id="KW-1185">Reference proteome</keyword>
<organism evidence="1 2">
    <name type="scientific">Protopolystoma xenopodis</name>
    <dbReference type="NCBI Taxonomy" id="117903"/>
    <lineage>
        <taxon>Eukaryota</taxon>
        <taxon>Metazoa</taxon>
        <taxon>Spiralia</taxon>
        <taxon>Lophotrochozoa</taxon>
        <taxon>Platyhelminthes</taxon>
        <taxon>Monogenea</taxon>
        <taxon>Polyopisthocotylea</taxon>
        <taxon>Polystomatidea</taxon>
        <taxon>Polystomatidae</taxon>
        <taxon>Protopolystoma</taxon>
    </lineage>
</organism>
<proteinExistence type="predicted"/>
<sequence>MACALEENCFPPSVYSLISRQPQQAYASYRRLLRFTSIIHNRGTAPFRPHEPRENWVWHACHRLGEESGCSSFLPFYPIK</sequence>